<evidence type="ECO:0000256" key="2">
    <source>
        <dbReference type="ARBA" id="ARBA00022723"/>
    </source>
</evidence>
<keyword evidence="2" id="KW-0479">Metal-binding</keyword>
<comment type="cofactor">
    <cofactor evidence="1">
        <name>Mg(2+)</name>
        <dbReference type="ChEBI" id="CHEBI:18420"/>
    </cofactor>
</comment>
<evidence type="ECO:0000256" key="4">
    <source>
        <dbReference type="ARBA" id="ARBA00022842"/>
    </source>
</evidence>
<dbReference type="EMBL" id="JAAVLN010000003">
    <property type="protein sequence ID" value="NKC05227.1"/>
    <property type="molecule type" value="Genomic_DNA"/>
</dbReference>
<dbReference type="InterPro" id="IPR036412">
    <property type="entry name" value="HAD-like_sf"/>
</dbReference>
<dbReference type="SUPFAM" id="SSF56784">
    <property type="entry name" value="HAD-like"/>
    <property type="match status" value="1"/>
</dbReference>
<keyword evidence="3 5" id="KW-0378">Hydrolase</keyword>
<dbReference type="InterPro" id="IPR016965">
    <property type="entry name" value="Pase_PHOSPHO-typ"/>
</dbReference>
<protein>
    <submittedName>
        <fullName evidence="5">MtnX-like HAD-IB family phosphatase</fullName>
        <ecNumber evidence="5">3.1.3.-</ecNumber>
    </submittedName>
</protein>
<evidence type="ECO:0000256" key="1">
    <source>
        <dbReference type="ARBA" id="ARBA00001946"/>
    </source>
</evidence>
<dbReference type="NCBIfam" id="TIGR01488">
    <property type="entry name" value="HAD-SF-IB"/>
    <property type="match status" value="1"/>
</dbReference>
<accession>A0ABX1DUJ5</accession>
<dbReference type="PANTHER" id="PTHR28181">
    <property type="entry name" value="UPF0655 PROTEIN YCR015C"/>
    <property type="match status" value="1"/>
</dbReference>
<organism evidence="5 6">
    <name type="scientific">Brucella haematophila</name>
    <dbReference type="NCBI Taxonomy" id="419474"/>
    <lineage>
        <taxon>Bacteria</taxon>
        <taxon>Pseudomonadati</taxon>
        <taxon>Pseudomonadota</taxon>
        <taxon>Alphaproteobacteria</taxon>
        <taxon>Hyphomicrobiales</taxon>
        <taxon>Brucellaceae</taxon>
        <taxon>Brucella/Ochrobactrum group</taxon>
        <taxon>Brucella</taxon>
    </lineage>
</organism>
<keyword evidence="4" id="KW-0460">Magnesium</keyword>
<name>A0ABX1DUJ5_9HYPH</name>
<proteinExistence type="predicted"/>
<evidence type="ECO:0000313" key="6">
    <source>
        <dbReference type="Proteomes" id="UP000704467"/>
    </source>
</evidence>
<dbReference type="EC" id="3.1.3.-" evidence="5"/>
<comment type="caution">
    <text evidence="5">The sequence shown here is derived from an EMBL/GenBank/DDBJ whole genome shotgun (WGS) entry which is preliminary data.</text>
</comment>
<reference evidence="5 6" key="1">
    <citation type="submission" date="2020-03" db="EMBL/GenBank/DDBJ databases">
        <title>Whole genome sequencing of clinical and environmental type strains of Ochrobactrum.</title>
        <authorList>
            <person name="Dharne M."/>
        </authorList>
    </citation>
    <scope>NUCLEOTIDE SEQUENCE [LARGE SCALE GENOMIC DNA]</scope>
    <source>
        <strain evidence="5 6">CIP 109452</strain>
    </source>
</reference>
<gene>
    <name evidence="5" type="ORF">HED55_24940</name>
</gene>
<dbReference type="Gene3D" id="3.90.1470.20">
    <property type="match status" value="1"/>
</dbReference>
<evidence type="ECO:0000313" key="5">
    <source>
        <dbReference type="EMBL" id="NKC05227.1"/>
    </source>
</evidence>
<dbReference type="Proteomes" id="UP000704467">
    <property type="component" value="Unassembled WGS sequence"/>
</dbReference>
<evidence type="ECO:0000256" key="3">
    <source>
        <dbReference type="ARBA" id="ARBA00022801"/>
    </source>
</evidence>
<sequence>MHIYCDFDGTISTHDATDYVLSRLADPVWEEIEAQWAAGEIDSGTCMRQQVALIDARRDELDKVLDEIEIDAGFVSFMTFCQSERLPVTIVSDGVDYFIRRILSRFDLGPLPVIANRLLITENAGRVTYALLSPYADSGCRAASGVCKCRVLDVAVPRVYVGDGRSDFCVSDRPELIFAKHALADHCRNQNIPFIAYEGFRDVTRSLRALLPALREEGLPQRFVAA</sequence>
<dbReference type="RefSeq" id="WP_138785498.1">
    <property type="nucleotide sequence ID" value="NZ_JBHEEQ010000006.1"/>
</dbReference>
<dbReference type="Pfam" id="PF06888">
    <property type="entry name" value="Put_Phosphatase"/>
    <property type="match status" value="1"/>
</dbReference>
<dbReference type="PANTHER" id="PTHR28181:SF2">
    <property type="entry name" value="PHOSPHORIC MONOESTER HYDROLASE"/>
    <property type="match status" value="1"/>
</dbReference>
<dbReference type="NCBIfam" id="TIGR01489">
    <property type="entry name" value="DKMTPPase-SF"/>
    <property type="match status" value="1"/>
</dbReference>
<dbReference type="InterPro" id="IPR050849">
    <property type="entry name" value="HAD-like_hydrolase_phosphatase"/>
</dbReference>
<dbReference type="Gene3D" id="3.40.50.1000">
    <property type="entry name" value="HAD superfamily/HAD-like"/>
    <property type="match status" value="1"/>
</dbReference>
<keyword evidence="6" id="KW-1185">Reference proteome</keyword>
<dbReference type="GO" id="GO:0016787">
    <property type="term" value="F:hydrolase activity"/>
    <property type="evidence" value="ECO:0007669"/>
    <property type="project" value="UniProtKB-KW"/>
</dbReference>
<dbReference type="InterPro" id="IPR006384">
    <property type="entry name" value="HAD_hydro_PyrdxlP_Pase-like"/>
</dbReference>
<dbReference type="InterPro" id="IPR023214">
    <property type="entry name" value="HAD_sf"/>
</dbReference>